<accession>A0AAD8AG67</accession>
<reference evidence="12" key="1">
    <citation type="journal article" date="2023" name="IScience">
        <title>Live-bearing cockroach genome reveals convergent evolutionary mechanisms linked to viviparity in insects and beyond.</title>
        <authorList>
            <person name="Fouks B."/>
            <person name="Harrison M.C."/>
            <person name="Mikhailova A.A."/>
            <person name="Marchal E."/>
            <person name="English S."/>
            <person name="Carruthers M."/>
            <person name="Jennings E.C."/>
            <person name="Chiamaka E.L."/>
            <person name="Frigard R.A."/>
            <person name="Pippel M."/>
            <person name="Attardo G.M."/>
            <person name="Benoit J.B."/>
            <person name="Bornberg-Bauer E."/>
            <person name="Tobe S.S."/>
        </authorList>
    </citation>
    <scope>NUCLEOTIDE SEQUENCE</scope>
    <source>
        <strain evidence="12">Stay&amp;Tobe</strain>
    </source>
</reference>
<dbReference type="InterPro" id="IPR037278">
    <property type="entry name" value="ARFGAP/RecO"/>
</dbReference>
<dbReference type="GO" id="GO:0003924">
    <property type="term" value="F:GTPase activity"/>
    <property type="evidence" value="ECO:0007669"/>
    <property type="project" value="TreeGrafter"/>
</dbReference>
<dbReference type="SMART" id="SM00105">
    <property type="entry name" value="ArfGap"/>
    <property type="match status" value="1"/>
</dbReference>
<evidence type="ECO:0000256" key="9">
    <source>
        <dbReference type="SAM" id="MobiDB-lite"/>
    </source>
</evidence>
<keyword evidence="5" id="KW-0862">Zinc</keyword>
<feature type="domain" description="Arf-GAP" evidence="11">
    <location>
        <begin position="193"/>
        <end position="314"/>
    </location>
</feature>
<protein>
    <submittedName>
        <fullName evidence="12">Uncharacterized protein</fullName>
    </submittedName>
</protein>
<dbReference type="InterPro" id="IPR011993">
    <property type="entry name" value="PH-like_dom_sf"/>
</dbReference>
<dbReference type="Gene3D" id="2.30.29.30">
    <property type="entry name" value="Pleckstrin-homology domain (PH domain)/Phosphotyrosine-binding domain (PTB)"/>
    <property type="match status" value="2"/>
</dbReference>
<comment type="caution">
    <text evidence="12">The sequence shown here is derived from an EMBL/GenBank/DDBJ whole genome shotgun (WGS) entry which is preliminary data.</text>
</comment>
<dbReference type="PROSITE" id="PS50003">
    <property type="entry name" value="PH_DOMAIN"/>
    <property type="match status" value="1"/>
</dbReference>
<dbReference type="PROSITE" id="PS50115">
    <property type="entry name" value="ARFGAP"/>
    <property type="match status" value="1"/>
</dbReference>
<dbReference type="CDD" id="cd08836">
    <property type="entry name" value="ArfGap_AGAP"/>
    <property type="match status" value="1"/>
</dbReference>
<dbReference type="EMBL" id="JASPKZ010001222">
    <property type="protein sequence ID" value="KAJ9598417.1"/>
    <property type="molecule type" value="Genomic_DNA"/>
</dbReference>
<dbReference type="SUPFAM" id="SSF48403">
    <property type="entry name" value="Ankyrin repeat"/>
    <property type="match status" value="1"/>
</dbReference>
<dbReference type="Pfam" id="PF12796">
    <property type="entry name" value="Ank_2"/>
    <property type="match status" value="1"/>
</dbReference>
<proteinExistence type="inferred from homology"/>
<dbReference type="Proteomes" id="UP001233999">
    <property type="component" value="Unassembled WGS sequence"/>
</dbReference>
<keyword evidence="2" id="KW-0343">GTPase activation</keyword>
<dbReference type="PRINTS" id="PR00405">
    <property type="entry name" value="REVINTRACTNG"/>
</dbReference>
<evidence type="ECO:0000256" key="5">
    <source>
        <dbReference type="ARBA" id="ARBA00022833"/>
    </source>
</evidence>
<sequence>DYMDDVHGKEISLQYVTVKVPGQKPRGSKSIMGGTTSGNNGVNEGLASLTITTFPSKGNKRVTDKVLLTAFELLKEPGSRVIQPPSNEDAMIISNNTISTSLLNGTDGKIETPNVKKRHRRMKSSGMKNTECDDSDGYEFFIVSLDNKQWHFEAGNSEERDEWVTAIEQQILNSLQGNESSKSKSRLNSSVDTGSIQAIRSRVPGNTHCADCDASNPDWASLNLGILMCIECSGIHRNLGSHISRVRSLDLDEWPPGHLSVMLSIGNTLANSVWECNPRGRAKPTPNSSREEKERWIRSKYESKEFIAPLNQGVPVGQQLIDAVCRTDMKLLALLLAHATMEQVNSCVSARDLRTPLHLSCAMGNLPVAQLLIWHNANVKSVDHEGRTCLAYARLANSLALNKSSGVGGGSSGSCAELSVAATSSLVELLLANGCPEVTSGTLPRRRGSVGRRGGGDSSVPPFDKLPSSVI</sequence>
<dbReference type="PROSITE" id="PS50088">
    <property type="entry name" value="ANK_REPEAT"/>
    <property type="match status" value="1"/>
</dbReference>
<evidence type="ECO:0000256" key="4">
    <source>
        <dbReference type="ARBA" id="ARBA00022771"/>
    </source>
</evidence>
<evidence type="ECO:0000259" key="10">
    <source>
        <dbReference type="PROSITE" id="PS50003"/>
    </source>
</evidence>
<dbReference type="PROSITE" id="PS50297">
    <property type="entry name" value="ANK_REP_REGION"/>
    <property type="match status" value="1"/>
</dbReference>
<evidence type="ECO:0000256" key="3">
    <source>
        <dbReference type="ARBA" id="ARBA00022723"/>
    </source>
</evidence>
<keyword evidence="4 8" id="KW-0863">Zinc-finger</keyword>
<feature type="non-terminal residue" evidence="12">
    <location>
        <position position="471"/>
    </location>
</feature>
<dbReference type="Gene3D" id="1.25.40.20">
    <property type="entry name" value="Ankyrin repeat-containing domain"/>
    <property type="match status" value="1"/>
</dbReference>
<dbReference type="InterPro" id="IPR002110">
    <property type="entry name" value="Ankyrin_rpt"/>
</dbReference>
<evidence type="ECO:0000256" key="7">
    <source>
        <dbReference type="PROSITE-ProRule" id="PRU00023"/>
    </source>
</evidence>
<dbReference type="InterPro" id="IPR051282">
    <property type="entry name" value="Arf-GAP_GTPase_ANK_PH"/>
</dbReference>
<dbReference type="SUPFAM" id="SSF50729">
    <property type="entry name" value="PH domain-like"/>
    <property type="match status" value="1"/>
</dbReference>
<evidence type="ECO:0000256" key="1">
    <source>
        <dbReference type="ARBA" id="ARBA00005430"/>
    </source>
</evidence>
<dbReference type="Gene3D" id="1.10.220.150">
    <property type="entry name" value="Arf GTPase activating protein"/>
    <property type="match status" value="1"/>
</dbReference>
<dbReference type="InterPro" id="IPR036770">
    <property type="entry name" value="Ankyrin_rpt-contain_sf"/>
</dbReference>
<dbReference type="InterPro" id="IPR001849">
    <property type="entry name" value="PH_domain"/>
</dbReference>
<gene>
    <name evidence="12" type="ORF">L9F63_010939</name>
</gene>
<dbReference type="FunFam" id="1.25.40.20:FF:000258">
    <property type="entry name" value="centaurin-gamma-1A isoform X1"/>
    <property type="match status" value="1"/>
</dbReference>
<reference evidence="12" key="2">
    <citation type="submission" date="2023-05" db="EMBL/GenBank/DDBJ databases">
        <authorList>
            <person name="Fouks B."/>
        </authorList>
    </citation>
    <scope>NUCLEOTIDE SEQUENCE</scope>
    <source>
        <strain evidence="12">Stay&amp;Tobe</strain>
        <tissue evidence="12">Testes</tissue>
    </source>
</reference>
<evidence type="ECO:0000256" key="2">
    <source>
        <dbReference type="ARBA" id="ARBA00022468"/>
    </source>
</evidence>
<dbReference type="FunFam" id="1.10.220.150:FF:000001">
    <property type="entry name" value="Arf-GAP with GTPase, ANK repeat and PH domain-containing protein 1"/>
    <property type="match status" value="1"/>
</dbReference>
<dbReference type="InterPro" id="IPR038508">
    <property type="entry name" value="ArfGAP_dom_sf"/>
</dbReference>
<feature type="region of interest" description="Disordered" evidence="9">
    <location>
        <begin position="442"/>
        <end position="471"/>
    </location>
</feature>
<evidence type="ECO:0000313" key="12">
    <source>
        <dbReference type="EMBL" id="KAJ9598417.1"/>
    </source>
</evidence>
<dbReference type="InterPro" id="IPR001164">
    <property type="entry name" value="ArfGAP_dom"/>
</dbReference>
<dbReference type="PANTHER" id="PTHR45819:SF5">
    <property type="entry name" value="CENTAURIN-GAMMA-1A"/>
    <property type="match status" value="1"/>
</dbReference>
<keyword evidence="13" id="KW-1185">Reference proteome</keyword>
<keyword evidence="6 7" id="KW-0040">ANK repeat</keyword>
<evidence type="ECO:0000256" key="8">
    <source>
        <dbReference type="PROSITE-ProRule" id="PRU00288"/>
    </source>
</evidence>
<feature type="domain" description="PH" evidence="10">
    <location>
        <begin position="141"/>
        <end position="172"/>
    </location>
</feature>
<dbReference type="Pfam" id="PF01412">
    <property type="entry name" value="ArfGap"/>
    <property type="match status" value="1"/>
</dbReference>
<name>A0AAD8AG67_DIPPU</name>
<comment type="similarity">
    <text evidence="1">Belongs to the centaurin gamma-like family.</text>
</comment>
<organism evidence="12 13">
    <name type="scientific">Diploptera punctata</name>
    <name type="common">Pacific beetle cockroach</name>
    <dbReference type="NCBI Taxonomy" id="6984"/>
    <lineage>
        <taxon>Eukaryota</taxon>
        <taxon>Metazoa</taxon>
        <taxon>Ecdysozoa</taxon>
        <taxon>Arthropoda</taxon>
        <taxon>Hexapoda</taxon>
        <taxon>Insecta</taxon>
        <taxon>Pterygota</taxon>
        <taxon>Neoptera</taxon>
        <taxon>Polyneoptera</taxon>
        <taxon>Dictyoptera</taxon>
        <taxon>Blattodea</taxon>
        <taxon>Blaberoidea</taxon>
        <taxon>Blaberidae</taxon>
        <taxon>Diplopterinae</taxon>
        <taxon>Diploptera</taxon>
    </lineage>
</organism>
<evidence type="ECO:0000313" key="13">
    <source>
        <dbReference type="Proteomes" id="UP001233999"/>
    </source>
</evidence>
<evidence type="ECO:0000259" key="11">
    <source>
        <dbReference type="PROSITE" id="PS50115"/>
    </source>
</evidence>
<dbReference type="AlphaFoldDB" id="A0AAD8AG67"/>
<keyword evidence="3" id="KW-0479">Metal-binding</keyword>
<feature type="repeat" description="ANK" evidence="7">
    <location>
        <begin position="352"/>
        <end position="384"/>
    </location>
</feature>
<dbReference type="SUPFAM" id="SSF57863">
    <property type="entry name" value="ArfGap/RecO-like zinc finger"/>
    <property type="match status" value="1"/>
</dbReference>
<dbReference type="GO" id="GO:0005096">
    <property type="term" value="F:GTPase activator activity"/>
    <property type="evidence" value="ECO:0007669"/>
    <property type="project" value="UniProtKB-KW"/>
</dbReference>
<evidence type="ECO:0000256" key="6">
    <source>
        <dbReference type="ARBA" id="ARBA00023043"/>
    </source>
</evidence>
<dbReference type="GO" id="GO:0008270">
    <property type="term" value="F:zinc ion binding"/>
    <property type="evidence" value="ECO:0007669"/>
    <property type="project" value="UniProtKB-KW"/>
</dbReference>
<dbReference type="PANTHER" id="PTHR45819">
    <property type="entry name" value="CENTAURIN-GAMMA-1A"/>
    <property type="match status" value="1"/>
</dbReference>